<dbReference type="EMBL" id="CH963851">
    <property type="protein sequence ID" value="EDW75198.1"/>
    <property type="molecule type" value="Genomic_DNA"/>
</dbReference>
<evidence type="ECO:0000256" key="10">
    <source>
        <dbReference type="ARBA" id="ARBA00038868"/>
    </source>
</evidence>
<evidence type="ECO:0000256" key="9">
    <source>
        <dbReference type="ARBA" id="ARBA00036320"/>
    </source>
</evidence>
<evidence type="ECO:0000256" key="7">
    <source>
        <dbReference type="ARBA" id="ARBA00023145"/>
    </source>
</evidence>
<dbReference type="PROSITE" id="PS50240">
    <property type="entry name" value="TRYPSIN_DOM"/>
    <property type="match status" value="1"/>
</dbReference>
<dbReference type="InterPro" id="IPR043504">
    <property type="entry name" value="Peptidase_S1_PA_chymotrypsin"/>
</dbReference>
<organism evidence="13 14">
    <name type="scientific">Drosophila willistoni</name>
    <name type="common">Fruit fly</name>
    <dbReference type="NCBI Taxonomy" id="7260"/>
    <lineage>
        <taxon>Eukaryota</taxon>
        <taxon>Metazoa</taxon>
        <taxon>Ecdysozoa</taxon>
        <taxon>Arthropoda</taxon>
        <taxon>Hexapoda</taxon>
        <taxon>Insecta</taxon>
        <taxon>Pterygota</taxon>
        <taxon>Neoptera</taxon>
        <taxon>Endopterygota</taxon>
        <taxon>Diptera</taxon>
        <taxon>Brachycera</taxon>
        <taxon>Muscomorpha</taxon>
        <taxon>Ephydroidea</taxon>
        <taxon>Drosophilidae</taxon>
        <taxon>Drosophila</taxon>
        <taxon>Sophophora</taxon>
    </lineage>
</organism>
<dbReference type="CDD" id="cd00190">
    <property type="entry name" value="Tryp_SPc"/>
    <property type="match status" value="1"/>
</dbReference>
<dbReference type="HOGENOM" id="CLU_006842_7_4_1"/>
<dbReference type="Gene3D" id="2.40.10.10">
    <property type="entry name" value="Trypsin-like serine proteases"/>
    <property type="match status" value="1"/>
</dbReference>
<feature type="chain" id="PRO_5002818515" description="trypsin" evidence="11">
    <location>
        <begin position="25"/>
        <end position="258"/>
    </location>
</feature>
<name>B4MSV9_DROWI</name>
<dbReference type="InterPro" id="IPR009003">
    <property type="entry name" value="Peptidase_S1_PA"/>
</dbReference>
<evidence type="ECO:0000313" key="13">
    <source>
        <dbReference type="EMBL" id="EDW75198.1"/>
    </source>
</evidence>
<dbReference type="SMR" id="B4MSV9"/>
<reference evidence="13 14" key="1">
    <citation type="journal article" date="2007" name="Nature">
        <title>Evolution of genes and genomes on the Drosophila phylogeny.</title>
        <authorList>
            <consortium name="Drosophila 12 Genomes Consortium"/>
            <person name="Clark A.G."/>
            <person name="Eisen M.B."/>
            <person name="Smith D.R."/>
            <person name="Bergman C.M."/>
            <person name="Oliver B."/>
            <person name="Markow T.A."/>
            <person name="Kaufman T.C."/>
            <person name="Kellis M."/>
            <person name="Gelbart W."/>
            <person name="Iyer V.N."/>
            <person name="Pollard D.A."/>
            <person name="Sackton T.B."/>
            <person name="Larracuente A.M."/>
            <person name="Singh N.D."/>
            <person name="Abad J.P."/>
            <person name="Abt D.N."/>
            <person name="Adryan B."/>
            <person name="Aguade M."/>
            <person name="Akashi H."/>
            <person name="Anderson W.W."/>
            <person name="Aquadro C.F."/>
            <person name="Ardell D.H."/>
            <person name="Arguello R."/>
            <person name="Artieri C.G."/>
            <person name="Barbash D.A."/>
            <person name="Barker D."/>
            <person name="Barsanti P."/>
            <person name="Batterham P."/>
            <person name="Batzoglou S."/>
            <person name="Begun D."/>
            <person name="Bhutkar A."/>
            <person name="Blanco E."/>
            <person name="Bosak S.A."/>
            <person name="Bradley R.K."/>
            <person name="Brand A.D."/>
            <person name="Brent M.R."/>
            <person name="Brooks A.N."/>
            <person name="Brown R.H."/>
            <person name="Butlin R.K."/>
            <person name="Caggese C."/>
            <person name="Calvi B.R."/>
            <person name="Bernardo de Carvalho A."/>
            <person name="Caspi A."/>
            <person name="Castrezana S."/>
            <person name="Celniker S.E."/>
            <person name="Chang J.L."/>
            <person name="Chapple C."/>
            <person name="Chatterji S."/>
            <person name="Chinwalla A."/>
            <person name="Civetta A."/>
            <person name="Clifton S.W."/>
            <person name="Comeron J.M."/>
            <person name="Costello J.C."/>
            <person name="Coyne J.A."/>
            <person name="Daub J."/>
            <person name="David R.G."/>
            <person name="Delcher A.L."/>
            <person name="Delehaunty K."/>
            <person name="Do C.B."/>
            <person name="Ebling H."/>
            <person name="Edwards K."/>
            <person name="Eickbush T."/>
            <person name="Evans J.D."/>
            <person name="Filipski A."/>
            <person name="Findeiss S."/>
            <person name="Freyhult E."/>
            <person name="Fulton L."/>
            <person name="Fulton R."/>
            <person name="Garcia A.C."/>
            <person name="Gardiner A."/>
            <person name="Garfield D.A."/>
            <person name="Garvin B.E."/>
            <person name="Gibson G."/>
            <person name="Gilbert D."/>
            <person name="Gnerre S."/>
            <person name="Godfrey J."/>
            <person name="Good R."/>
            <person name="Gotea V."/>
            <person name="Gravely B."/>
            <person name="Greenberg A.J."/>
            <person name="Griffiths-Jones S."/>
            <person name="Gross S."/>
            <person name="Guigo R."/>
            <person name="Gustafson E.A."/>
            <person name="Haerty W."/>
            <person name="Hahn M.W."/>
            <person name="Halligan D.L."/>
            <person name="Halpern A.L."/>
            <person name="Halter G.M."/>
            <person name="Han M.V."/>
            <person name="Heger A."/>
            <person name="Hillier L."/>
            <person name="Hinrichs A.S."/>
            <person name="Holmes I."/>
            <person name="Hoskins R.A."/>
            <person name="Hubisz M.J."/>
            <person name="Hultmark D."/>
            <person name="Huntley M.A."/>
            <person name="Jaffe D.B."/>
            <person name="Jagadeeshan S."/>
            <person name="Jeck W.R."/>
            <person name="Johnson J."/>
            <person name="Jones C.D."/>
            <person name="Jordan W.C."/>
            <person name="Karpen G.H."/>
            <person name="Kataoka E."/>
            <person name="Keightley P.D."/>
            <person name="Kheradpour P."/>
            <person name="Kirkness E.F."/>
            <person name="Koerich L.B."/>
            <person name="Kristiansen K."/>
            <person name="Kudrna D."/>
            <person name="Kulathinal R.J."/>
            <person name="Kumar S."/>
            <person name="Kwok R."/>
            <person name="Lander E."/>
            <person name="Langley C.H."/>
            <person name="Lapoint R."/>
            <person name="Lazzaro B.P."/>
            <person name="Lee S.J."/>
            <person name="Levesque L."/>
            <person name="Li R."/>
            <person name="Lin C.F."/>
            <person name="Lin M.F."/>
            <person name="Lindblad-Toh K."/>
            <person name="Llopart A."/>
            <person name="Long M."/>
            <person name="Low L."/>
            <person name="Lozovsky E."/>
            <person name="Lu J."/>
            <person name="Luo M."/>
            <person name="Machado C.A."/>
            <person name="Makalowski W."/>
            <person name="Marzo M."/>
            <person name="Matsuda M."/>
            <person name="Matzkin L."/>
            <person name="McAllister B."/>
            <person name="McBride C.S."/>
            <person name="McKernan B."/>
            <person name="McKernan K."/>
            <person name="Mendez-Lago M."/>
            <person name="Minx P."/>
            <person name="Mollenhauer M.U."/>
            <person name="Montooth K."/>
            <person name="Mount S.M."/>
            <person name="Mu X."/>
            <person name="Myers E."/>
            <person name="Negre B."/>
            <person name="Newfeld S."/>
            <person name="Nielsen R."/>
            <person name="Noor M.A."/>
            <person name="O'Grady P."/>
            <person name="Pachter L."/>
            <person name="Papaceit M."/>
            <person name="Parisi M.J."/>
            <person name="Parisi M."/>
            <person name="Parts L."/>
            <person name="Pedersen J.S."/>
            <person name="Pesole G."/>
            <person name="Phillippy A.M."/>
            <person name="Ponting C.P."/>
            <person name="Pop M."/>
            <person name="Porcelli D."/>
            <person name="Powell J.R."/>
            <person name="Prohaska S."/>
            <person name="Pruitt K."/>
            <person name="Puig M."/>
            <person name="Quesneville H."/>
            <person name="Ram K.R."/>
            <person name="Rand D."/>
            <person name="Rasmussen M.D."/>
            <person name="Reed L.K."/>
            <person name="Reenan R."/>
            <person name="Reily A."/>
            <person name="Remington K.A."/>
            <person name="Rieger T.T."/>
            <person name="Ritchie M.G."/>
            <person name="Robin C."/>
            <person name="Rogers Y.H."/>
            <person name="Rohde C."/>
            <person name="Rozas J."/>
            <person name="Rubenfield M.J."/>
            <person name="Ruiz A."/>
            <person name="Russo S."/>
            <person name="Salzberg S.L."/>
            <person name="Sanchez-Gracia A."/>
            <person name="Saranga D.J."/>
            <person name="Sato H."/>
            <person name="Schaeffer S.W."/>
            <person name="Schatz M.C."/>
            <person name="Schlenke T."/>
            <person name="Schwartz R."/>
            <person name="Segarra C."/>
            <person name="Singh R.S."/>
            <person name="Sirot L."/>
            <person name="Sirota M."/>
            <person name="Sisneros N.B."/>
            <person name="Smith C.D."/>
            <person name="Smith T.F."/>
            <person name="Spieth J."/>
            <person name="Stage D.E."/>
            <person name="Stark A."/>
            <person name="Stephan W."/>
            <person name="Strausberg R.L."/>
            <person name="Strempel S."/>
            <person name="Sturgill D."/>
            <person name="Sutton G."/>
            <person name="Sutton G.G."/>
            <person name="Tao W."/>
            <person name="Teichmann S."/>
            <person name="Tobari Y.N."/>
            <person name="Tomimura Y."/>
            <person name="Tsolas J.M."/>
            <person name="Valente V.L."/>
            <person name="Venter E."/>
            <person name="Venter J.C."/>
            <person name="Vicario S."/>
            <person name="Vieira F.G."/>
            <person name="Vilella A.J."/>
            <person name="Villasante A."/>
            <person name="Walenz B."/>
            <person name="Wang J."/>
            <person name="Wasserman M."/>
            <person name="Watts T."/>
            <person name="Wilson D."/>
            <person name="Wilson R.K."/>
            <person name="Wing R.A."/>
            <person name="Wolfner M.F."/>
            <person name="Wong A."/>
            <person name="Wong G.K."/>
            <person name="Wu C.I."/>
            <person name="Wu G."/>
            <person name="Yamamoto D."/>
            <person name="Yang H.P."/>
            <person name="Yang S.P."/>
            <person name="Yorke J.A."/>
            <person name="Yoshida K."/>
            <person name="Zdobnov E."/>
            <person name="Zhang P."/>
            <person name="Zhang Y."/>
            <person name="Zimin A.V."/>
            <person name="Baldwin J."/>
            <person name="Abdouelleil A."/>
            <person name="Abdulkadir J."/>
            <person name="Abebe A."/>
            <person name="Abera B."/>
            <person name="Abreu J."/>
            <person name="Acer S.C."/>
            <person name="Aftuck L."/>
            <person name="Alexander A."/>
            <person name="An P."/>
            <person name="Anderson E."/>
            <person name="Anderson S."/>
            <person name="Arachi H."/>
            <person name="Azer M."/>
            <person name="Bachantsang P."/>
            <person name="Barry A."/>
            <person name="Bayul T."/>
            <person name="Berlin A."/>
            <person name="Bessette D."/>
            <person name="Bloom T."/>
            <person name="Blye J."/>
            <person name="Boguslavskiy L."/>
            <person name="Bonnet C."/>
            <person name="Boukhgalter B."/>
            <person name="Bourzgui I."/>
            <person name="Brown A."/>
            <person name="Cahill P."/>
            <person name="Channer S."/>
            <person name="Cheshatsang Y."/>
            <person name="Chuda L."/>
            <person name="Citroen M."/>
            <person name="Collymore A."/>
            <person name="Cooke P."/>
            <person name="Costello M."/>
            <person name="D'Aco K."/>
            <person name="Daza R."/>
            <person name="De Haan G."/>
            <person name="DeGray S."/>
            <person name="DeMaso C."/>
            <person name="Dhargay N."/>
            <person name="Dooley K."/>
            <person name="Dooley E."/>
            <person name="Doricent M."/>
            <person name="Dorje P."/>
            <person name="Dorjee K."/>
            <person name="Dupes A."/>
            <person name="Elong R."/>
            <person name="Falk J."/>
            <person name="Farina A."/>
            <person name="Faro S."/>
            <person name="Ferguson D."/>
            <person name="Fisher S."/>
            <person name="Foley C.D."/>
            <person name="Franke A."/>
            <person name="Friedrich D."/>
            <person name="Gadbois L."/>
            <person name="Gearin G."/>
            <person name="Gearin C.R."/>
            <person name="Giannoukos G."/>
            <person name="Goode T."/>
            <person name="Graham J."/>
            <person name="Grandbois E."/>
            <person name="Grewal S."/>
            <person name="Gyaltsen K."/>
            <person name="Hafez N."/>
            <person name="Hagos B."/>
            <person name="Hall J."/>
            <person name="Henson C."/>
            <person name="Hollinger A."/>
            <person name="Honan T."/>
            <person name="Huard M.D."/>
            <person name="Hughes L."/>
            <person name="Hurhula B."/>
            <person name="Husby M.E."/>
            <person name="Kamat A."/>
            <person name="Kanga B."/>
            <person name="Kashin S."/>
            <person name="Khazanovich D."/>
            <person name="Kisner P."/>
            <person name="Lance K."/>
            <person name="Lara M."/>
            <person name="Lee W."/>
            <person name="Lennon N."/>
            <person name="Letendre F."/>
            <person name="LeVine R."/>
            <person name="Lipovsky A."/>
            <person name="Liu X."/>
            <person name="Liu J."/>
            <person name="Liu S."/>
            <person name="Lokyitsang T."/>
            <person name="Lokyitsang Y."/>
            <person name="Lubonja R."/>
            <person name="Lui A."/>
            <person name="MacDonald P."/>
            <person name="Magnisalis V."/>
            <person name="Maru K."/>
            <person name="Matthews C."/>
            <person name="McCusker W."/>
            <person name="McDonough S."/>
            <person name="Mehta T."/>
            <person name="Meldrim J."/>
            <person name="Meneus L."/>
            <person name="Mihai O."/>
            <person name="Mihalev A."/>
            <person name="Mihova T."/>
            <person name="Mittelman R."/>
            <person name="Mlenga V."/>
            <person name="Montmayeur A."/>
            <person name="Mulrain L."/>
            <person name="Navidi A."/>
            <person name="Naylor J."/>
            <person name="Negash T."/>
            <person name="Nguyen T."/>
            <person name="Nguyen N."/>
            <person name="Nicol R."/>
            <person name="Norbu C."/>
            <person name="Norbu N."/>
            <person name="Novod N."/>
            <person name="O'Neill B."/>
            <person name="Osman S."/>
            <person name="Markiewicz E."/>
            <person name="Oyono O.L."/>
            <person name="Patti C."/>
            <person name="Phunkhang P."/>
            <person name="Pierre F."/>
            <person name="Priest M."/>
            <person name="Raghuraman S."/>
            <person name="Rege F."/>
            <person name="Reyes R."/>
            <person name="Rise C."/>
            <person name="Rogov P."/>
            <person name="Ross K."/>
            <person name="Ryan E."/>
            <person name="Settipalli S."/>
            <person name="Shea T."/>
            <person name="Sherpa N."/>
            <person name="Shi L."/>
            <person name="Shih D."/>
            <person name="Sparrow T."/>
            <person name="Spaulding J."/>
            <person name="Stalker J."/>
            <person name="Stange-Thomann N."/>
            <person name="Stavropoulos S."/>
            <person name="Stone C."/>
            <person name="Strader C."/>
            <person name="Tesfaye S."/>
            <person name="Thomson T."/>
            <person name="Thoulutsang Y."/>
            <person name="Thoulutsang D."/>
            <person name="Topham K."/>
            <person name="Topping I."/>
            <person name="Tsamla T."/>
            <person name="Vassiliev H."/>
            <person name="Vo A."/>
            <person name="Wangchuk T."/>
            <person name="Wangdi T."/>
            <person name="Weiand M."/>
            <person name="Wilkinson J."/>
            <person name="Wilson A."/>
            <person name="Yadav S."/>
            <person name="Young G."/>
            <person name="Yu Q."/>
            <person name="Zembek L."/>
            <person name="Zhong D."/>
            <person name="Zimmer A."/>
            <person name="Zwirko Z."/>
            <person name="Jaffe D.B."/>
            <person name="Alvarez P."/>
            <person name="Brockman W."/>
            <person name="Butler J."/>
            <person name="Chin C."/>
            <person name="Gnerre S."/>
            <person name="Grabherr M."/>
            <person name="Kleber M."/>
            <person name="Mauceli E."/>
            <person name="MacCallum I."/>
        </authorList>
    </citation>
    <scope>NUCLEOTIDE SEQUENCE [LARGE SCALE GENOMIC DNA]</scope>
    <source>
        <strain evidence="14">Tucson 14030-0811.24</strain>
    </source>
</reference>
<dbReference type="InParanoid" id="B4MSV9"/>
<dbReference type="EC" id="3.4.21.4" evidence="10"/>
<keyword evidence="8" id="KW-1015">Disulfide bond</keyword>
<evidence type="ECO:0000259" key="12">
    <source>
        <dbReference type="PROSITE" id="PS50240"/>
    </source>
</evidence>
<evidence type="ECO:0000256" key="6">
    <source>
        <dbReference type="ARBA" id="ARBA00022825"/>
    </source>
</evidence>
<dbReference type="SMART" id="SM00020">
    <property type="entry name" value="Tryp_SPc"/>
    <property type="match status" value="1"/>
</dbReference>
<keyword evidence="14" id="KW-1185">Reference proteome</keyword>
<evidence type="ECO:0000256" key="4">
    <source>
        <dbReference type="ARBA" id="ARBA00022729"/>
    </source>
</evidence>
<evidence type="ECO:0000256" key="1">
    <source>
        <dbReference type="ARBA" id="ARBA00004239"/>
    </source>
</evidence>
<dbReference type="GO" id="GO:0005576">
    <property type="term" value="C:extracellular region"/>
    <property type="evidence" value="ECO:0007669"/>
    <property type="project" value="UniProtKB-SubCell"/>
</dbReference>
<keyword evidence="4 11" id="KW-0732">Signal</keyword>
<dbReference type="PANTHER" id="PTHR24276:SF91">
    <property type="entry name" value="AT26814P-RELATED"/>
    <property type="match status" value="1"/>
</dbReference>
<accession>B4MSV9</accession>
<dbReference type="PROSITE" id="PS00134">
    <property type="entry name" value="TRYPSIN_HIS"/>
    <property type="match status" value="1"/>
</dbReference>
<keyword evidence="7" id="KW-0865">Zymogen</keyword>
<dbReference type="eggNOG" id="KOG3627">
    <property type="taxonomic scope" value="Eukaryota"/>
</dbReference>
<dbReference type="PANTHER" id="PTHR24276">
    <property type="entry name" value="POLYSERASE-RELATED"/>
    <property type="match status" value="1"/>
</dbReference>
<dbReference type="GO" id="GO:0004252">
    <property type="term" value="F:serine-type endopeptidase activity"/>
    <property type="evidence" value="ECO:0007669"/>
    <property type="project" value="UniProtKB-EC"/>
</dbReference>
<dbReference type="KEGG" id="dwi:6641396"/>
<dbReference type="GO" id="GO:0006508">
    <property type="term" value="P:proteolysis"/>
    <property type="evidence" value="ECO:0007669"/>
    <property type="project" value="UniProtKB-KW"/>
</dbReference>
<gene>
    <name evidence="13" type="primary">Dwil\GK20044</name>
    <name evidence="13" type="ORF">Dwil_GK20044</name>
</gene>
<feature type="domain" description="Peptidase S1" evidence="12">
    <location>
        <begin position="31"/>
        <end position="257"/>
    </location>
</feature>
<dbReference type="OMA" id="RYLQWNT"/>
<dbReference type="STRING" id="7260.B4MSV9"/>
<comment type="subcellular location">
    <subcellularLocation>
        <location evidence="1">Secreted</location>
        <location evidence="1">Extracellular space</location>
    </subcellularLocation>
</comment>
<evidence type="ECO:0000256" key="5">
    <source>
        <dbReference type="ARBA" id="ARBA00022801"/>
    </source>
</evidence>
<dbReference type="Pfam" id="PF00089">
    <property type="entry name" value="Trypsin"/>
    <property type="match status" value="1"/>
</dbReference>
<dbReference type="InterPro" id="IPR001314">
    <property type="entry name" value="Peptidase_S1A"/>
</dbReference>
<dbReference type="SUPFAM" id="SSF50494">
    <property type="entry name" value="Trypsin-like serine proteases"/>
    <property type="match status" value="1"/>
</dbReference>
<dbReference type="PRINTS" id="PR00722">
    <property type="entry name" value="CHYMOTRYPSIN"/>
</dbReference>
<dbReference type="InterPro" id="IPR050430">
    <property type="entry name" value="Peptidase_S1"/>
</dbReference>
<keyword evidence="3" id="KW-0645">Protease</keyword>
<evidence type="ECO:0000256" key="2">
    <source>
        <dbReference type="ARBA" id="ARBA00007664"/>
    </source>
</evidence>
<keyword evidence="5 13" id="KW-0378">Hydrolase</keyword>
<dbReference type="MEROPS" id="S01.A72"/>
<evidence type="ECO:0000256" key="3">
    <source>
        <dbReference type="ARBA" id="ARBA00022670"/>
    </source>
</evidence>
<dbReference type="FunFam" id="2.40.10.10:FF:000034">
    <property type="entry name" value="Eupolytin"/>
    <property type="match status" value="1"/>
</dbReference>
<protein>
    <recommendedName>
        <fullName evidence="10">trypsin</fullName>
        <ecNumber evidence="10">3.4.21.4</ecNumber>
    </recommendedName>
</protein>
<evidence type="ECO:0000256" key="11">
    <source>
        <dbReference type="SAM" id="SignalP"/>
    </source>
</evidence>
<sequence length="258" mass="27312">MSSSVLQIFGVLCVAVLVAQVVQSAPPNGRVVGGEDAVNSQFPHQVSLRNRGSHGCGGSIISRNYVLTAAHCVTYADENGDYHASPASQFSVRAGSNDRLSGGVLKDIISITVHEDYGNFLNDVALLQVESPFIFSDSIKAISLPSQNTPGNVDIIISGWGLVKHQGDLPRYLQYNTLKSLTFNDCDDAIGWGVTNGLCLAHEVDNGACNGDSGGPATYNGELVGVAGFVVGGCGNSYPDGYARVHYFNDWIKKNSDV</sequence>
<dbReference type="AlphaFoldDB" id="B4MSV9"/>
<dbReference type="OrthoDB" id="60866at2759"/>
<dbReference type="InterPro" id="IPR001254">
    <property type="entry name" value="Trypsin_dom"/>
</dbReference>
<dbReference type="Proteomes" id="UP000007798">
    <property type="component" value="Unassembled WGS sequence"/>
</dbReference>
<dbReference type="InterPro" id="IPR018114">
    <property type="entry name" value="TRYPSIN_HIS"/>
</dbReference>
<keyword evidence="6" id="KW-0720">Serine protease</keyword>
<dbReference type="PhylomeDB" id="B4MSV9"/>
<proteinExistence type="inferred from homology"/>
<evidence type="ECO:0000313" key="14">
    <source>
        <dbReference type="Proteomes" id="UP000007798"/>
    </source>
</evidence>
<comment type="catalytic activity">
    <reaction evidence="9">
        <text>Preferential cleavage: Arg-|-Xaa, Lys-|-Xaa.</text>
        <dbReference type="EC" id="3.4.21.4"/>
    </reaction>
</comment>
<evidence type="ECO:0000256" key="8">
    <source>
        <dbReference type="ARBA" id="ARBA00023157"/>
    </source>
</evidence>
<comment type="similarity">
    <text evidence="2">Belongs to the peptidase S1 family.</text>
</comment>
<feature type="signal peptide" evidence="11">
    <location>
        <begin position="1"/>
        <end position="24"/>
    </location>
</feature>